<keyword evidence="2" id="KW-1185">Reference proteome</keyword>
<evidence type="ECO:0000313" key="2">
    <source>
        <dbReference type="Proteomes" id="UP000789342"/>
    </source>
</evidence>
<dbReference type="Proteomes" id="UP000789342">
    <property type="component" value="Unassembled WGS sequence"/>
</dbReference>
<comment type="caution">
    <text evidence="1">The sequence shown here is derived from an EMBL/GenBank/DDBJ whole genome shotgun (WGS) entry which is preliminary data.</text>
</comment>
<name>A0A9N9NLK5_9GLOM</name>
<evidence type="ECO:0000313" key="1">
    <source>
        <dbReference type="EMBL" id="CAG8740399.1"/>
    </source>
</evidence>
<proteinExistence type="predicted"/>
<dbReference type="AlphaFoldDB" id="A0A9N9NLK5"/>
<protein>
    <submittedName>
        <fullName evidence="1">17761_t:CDS:1</fullName>
    </submittedName>
</protein>
<reference evidence="1" key="1">
    <citation type="submission" date="2021-06" db="EMBL/GenBank/DDBJ databases">
        <authorList>
            <person name="Kallberg Y."/>
            <person name="Tangrot J."/>
            <person name="Rosling A."/>
        </authorList>
    </citation>
    <scope>NUCLEOTIDE SEQUENCE</scope>
    <source>
        <strain evidence="1">CL551</strain>
    </source>
</reference>
<sequence>RDGVNSDVFLVTLIKDHKRRSLMELRSSGITLLFLSVKETSLTY</sequence>
<accession>A0A9N9NLK5</accession>
<dbReference type="EMBL" id="CAJVPV010030238">
    <property type="protein sequence ID" value="CAG8740399.1"/>
    <property type="molecule type" value="Genomic_DNA"/>
</dbReference>
<feature type="non-terminal residue" evidence="1">
    <location>
        <position position="44"/>
    </location>
</feature>
<organism evidence="1 2">
    <name type="scientific">Acaulospora morrowiae</name>
    <dbReference type="NCBI Taxonomy" id="94023"/>
    <lineage>
        <taxon>Eukaryota</taxon>
        <taxon>Fungi</taxon>
        <taxon>Fungi incertae sedis</taxon>
        <taxon>Mucoromycota</taxon>
        <taxon>Glomeromycotina</taxon>
        <taxon>Glomeromycetes</taxon>
        <taxon>Diversisporales</taxon>
        <taxon>Acaulosporaceae</taxon>
        <taxon>Acaulospora</taxon>
    </lineage>
</organism>
<feature type="non-terminal residue" evidence="1">
    <location>
        <position position="1"/>
    </location>
</feature>
<gene>
    <name evidence="1" type="ORF">AMORRO_LOCUS14676</name>
</gene>